<dbReference type="PANTHER" id="PTHR47785">
    <property type="entry name" value="ZN(II)2CYS6 TRANSCRIPTION FACTOR (EUROFUNG)-RELATED-RELATED"/>
    <property type="match status" value="1"/>
</dbReference>
<reference evidence="4 5" key="1">
    <citation type="submission" date="2015-10" db="EMBL/GenBank/DDBJ databases">
        <title>The cercosporin biosynthetic gene cluster was horizontally transferred to several fungal lineages and shown to be expanded in Cercospora beticola based on microsynteny with recipient genomes.</title>
        <authorList>
            <person name="De Jonge R."/>
            <person name="Ebert M.K."/>
            <person name="Suttle J.C."/>
            <person name="Jurick Ii W.M."/>
            <person name="Secor G.A."/>
            <person name="Thomma B.P."/>
            <person name="Van De Peer Y."/>
            <person name="Bolton M.D."/>
        </authorList>
    </citation>
    <scope>NUCLEOTIDE SEQUENCE [LARGE SCALE GENOMIC DNA]</scope>
    <source>
        <strain evidence="4 5">09-40</strain>
    </source>
</reference>
<accession>A0A2G5HH67</accession>
<evidence type="ECO:0000313" key="5">
    <source>
        <dbReference type="Proteomes" id="UP000230605"/>
    </source>
</evidence>
<comment type="caution">
    <text evidence="4">The sequence shown here is derived from an EMBL/GenBank/DDBJ whole genome shotgun (WGS) entry which is preliminary data.</text>
</comment>
<proteinExistence type="predicted"/>
<dbReference type="SMART" id="SM00066">
    <property type="entry name" value="GAL4"/>
    <property type="match status" value="1"/>
</dbReference>
<evidence type="ECO:0000313" key="4">
    <source>
        <dbReference type="EMBL" id="PIA91573.1"/>
    </source>
</evidence>
<keyword evidence="1" id="KW-0539">Nucleus</keyword>
<dbReference type="GO" id="GO:0008270">
    <property type="term" value="F:zinc ion binding"/>
    <property type="evidence" value="ECO:0007669"/>
    <property type="project" value="InterPro"/>
</dbReference>
<evidence type="ECO:0000256" key="1">
    <source>
        <dbReference type="ARBA" id="ARBA00023242"/>
    </source>
</evidence>
<evidence type="ECO:0000256" key="2">
    <source>
        <dbReference type="SAM" id="MobiDB-lite"/>
    </source>
</evidence>
<dbReference type="InterPro" id="IPR053181">
    <property type="entry name" value="EcdB-like_regulator"/>
</dbReference>
<dbReference type="InterPro" id="IPR036864">
    <property type="entry name" value="Zn2-C6_fun-type_DNA-bd_sf"/>
</dbReference>
<dbReference type="CDD" id="cd00067">
    <property type="entry name" value="GAL4"/>
    <property type="match status" value="1"/>
</dbReference>
<feature type="region of interest" description="Disordered" evidence="2">
    <location>
        <begin position="296"/>
        <end position="318"/>
    </location>
</feature>
<sequence>MAEGMYYSCPSFQQGLQQPASNEYWQYYPLPTSTQGSYVSAHIPASSYSSHAPTHALHPTDTSTSTSPIEGLASKPKRPRATQACEPCRTRKQRCDEGEPCTFCRTNNFECTYRPLVPTKVDKIVEYMLSWMATHGEGLQALTDKIESLEVHMQSIASSKHPTITHEPQRALLPGPSTKRGDRTRRVPDEIRGSVFHWPEIRKLFVASATAIDEDYAARAEARNAPLHEMSKNLDSDDMDLTIRTINRLIESFFRRLYPLQPFLQRSRVTSLFDLFRCTYASDAIGATCSMNLESDLDRPSKRRRTASPHDTTAEKRRIERSPGNAIALLVLALGSTVIPDRGSSQHLPESTMFAAAPPGYSYYLEASRVIATQIDGYDLVHAHMFMLAGMYKAQIGRLAESASWYSMAGRVLLHLLRRQDRIEQHGKSASNRHSRDRRAVLAAWCCLQLENSIPSELLLPKSGLQQLVRDLSLPQATTSQTLPQTADETSLLICNALCELHGIQCEVDEHLYESAVDSNNSSEIMTVVKRHAAGLQLWRTRLHPLLRWDEERDSPPSELESAQLRHEYWKVKLSILRPFLDFVLHILPGIRHGMDLQTCSKDANGRLRPKSERRIISAIDNLVKESGEAEIMRLAQLSTQALKQKLGAFDGLSTSSFQGNMVSIIHEQFHDLLVLTAIHRNERLKHLVSLSYLRLAYEQTTNYLDRLSALSAICAEDCKILKRIQVSLIDPSMKASGS</sequence>
<evidence type="ECO:0000259" key="3">
    <source>
        <dbReference type="PROSITE" id="PS50048"/>
    </source>
</evidence>
<dbReference type="PROSITE" id="PS50048">
    <property type="entry name" value="ZN2_CY6_FUNGAL_2"/>
    <property type="match status" value="1"/>
</dbReference>
<organism evidence="4 5">
    <name type="scientific">Cercospora beticola</name>
    <name type="common">Sugarbeet leaf spot fungus</name>
    <dbReference type="NCBI Taxonomy" id="122368"/>
    <lineage>
        <taxon>Eukaryota</taxon>
        <taxon>Fungi</taxon>
        <taxon>Dikarya</taxon>
        <taxon>Ascomycota</taxon>
        <taxon>Pezizomycotina</taxon>
        <taxon>Dothideomycetes</taxon>
        <taxon>Dothideomycetidae</taxon>
        <taxon>Mycosphaerellales</taxon>
        <taxon>Mycosphaerellaceae</taxon>
        <taxon>Cercospora</taxon>
    </lineage>
</organism>
<dbReference type="SUPFAM" id="SSF57701">
    <property type="entry name" value="Zn2/Cys6 DNA-binding domain"/>
    <property type="match status" value="1"/>
</dbReference>
<dbReference type="InterPro" id="IPR001138">
    <property type="entry name" value="Zn2Cys6_DnaBD"/>
</dbReference>
<feature type="region of interest" description="Disordered" evidence="2">
    <location>
        <begin position="159"/>
        <end position="184"/>
    </location>
</feature>
<feature type="domain" description="Zn(2)-C6 fungal-type" evidence="3">
    <location>
        <begin position="84"/>
        <end position="113"/>
    </location>
</feature>
<dbReference type="Pfam" id="PF00172">
    <property type="entry name" value="Zn_clus"/>
    <property type="match status" value="1"/>
</dbReference>
<dbReference type="Gene3D" id="4.10.240.10">
    <property type="entry name" value="Zn(2)-C6 fungal-type DNA-binding domain"/>
    <property type="match status" value="1"/>
</dbReference>
<dbReference type="PROSITE" id="PS00463">
    <property type="entry name" value="ZN2_CY6_FUNGAL_1"/>
    <property type="match status" value="1"/>
</dbReference>
<dbReference type="EMBL" id="LKMD01000106">
    <property type="protein sequence ID" value="PIA91573.1"/>
    <property type="molecule type" value="Genomic_DNA"/>
</dbReference>
<protein>
    <recommendedName>
        <fullName evidence="3">Zn(2)-C6 fungal-type domain-containing protein</fullName>
    </recommendedName>
</protein>
<name>A0A2G5HH67_CERBT</name>
<dbReference type="CDD" id="cd12148">
    <property type="entry name" value="fungal_TF_MHR"/>
    <property type="match status" value="1"/>
</dbReference>
<dbReference type="Proteomes" id="UP000230605">
    <property type="component" value="Chromosome 7"/>
</dbReference>
<gene>
    <name evidence="4" type="ORF">CB0940_09361</name>
</gene>
<dbReference type="AlphaFoldDB" id="A0A2G5HH67"/>
<feature type="region of interest" description="Disordered" evidence="2">
    <location>
        <begin position="50"/>
        <end position="78"/>
    </location>
</feature>
<dbReference type="OrthoDB" id="2740448at2759"/>
<dbReference type="GO" id="GO:0000981">
    <property type="term" value="F:DNA-binding transcription factor activity, RNA polymerase II-specific"/>
    <property type="evidence" value="ECO:0007669"/>
    <property type="project" value="InterPro"/>
</dbReference>
<dbReference type="PANTHER" id="PTHR47785:SF4">
    <property type="entry name" value="ZN(II)2CYS6 TRANSCRIPTION FACTOR (EUROFUNG)"/>
    <property type="match status" value="1"/>
</dbReference>